<dbReference type="Gene3D" id="2.40.50.230">
    <property type="entry name" value="Gp5 N-terminal domain"/>
    <property type="match status" value="1"/>
</dbReference>
<dbReference type="SUPFAM" id="SSF69255">
    <property type="entry name" value="gp5 N-terminal domain-like"/>
    <property type="match status" value="1"/>
</dbReference>
<protein>
    <submittedName>
        <fullName evidence="2">Phage baseplate assembly protein V</fullName>
    </submittedName>
</protein>
<evidence type="ECO:0000259" key="1">
    <source>
        <dbReference type="Pfam" id="PF04717"/>
    </source>
</evidence>
<proteinExistence type="predicted"/>
<feature type="domain" description="Gp5/Type VI secretion system Vgr protein OB-fold" evidence="1">
    <location>
        <begin position="25"/>
        <end position="85"/>
    </location>
</feature>
<dbReference type="EMBL" id="JABXXQ010000817">
    <property type="protein sequence ID" value="NVN32380.1"/>
    <property type="molecule type" value="Genomic_DNA"/>
</dbReference>
<comment type="caution">
    <text evidence="2">The sequence shown here is derived from an EMBL/GenBank/DDBJ whole genome shotgun (WGS) entry which is preliminary data.</text>
</comment>
<dbReference type="InterPro" id="IPR006531">
    <property type="entry name" value="Gp5/Vgr_OB"/>
</dbReference>
<evidence type="ECO:0000313" key="2">
    <source>
        <dbReference type="EMBL" id="NVN32380.1"/>
    </source>
</evidence>
<dbReference type="Proteomes" id="UP000565205">
    <property type="component" value="Unassembled WGS sequence"/>
</dbReference>
<dbReference type="RefSeq" id="WP_176627212.1">
    <property type="nucleotide sequence ID" value="NZ_JABXXQ010000817.1"/>
</dbReference>
<dbReference type="AlphaFoldDB" id="A0A850NVM4"/>
<name>A0A850NVM4_9PROT</name>
<feature type="non-terminal residue" evidence="2">
    <location>
        <position position="115"/>
    </location>
</feature>
<reference evidence="2 3" key="1">
    <citation type="submission" date="2020-06" db="EMBL/GenBank/DDBJ databases">
        <title>Description of novel acetic acid bacteria.</title>
        <authorList>
            <person name="Sombolestani A."/>
        </authorList>
    </citation>
    <scope>NUCLEOTIDE SEQUENCE [LARGE SCALE GENOMIC DNA]</scope>
    <source>
        <strain evidence="2 3">LMG 26838</strain>
    </source>
</reference>
<evidence type="ECO:0000313" key="3">
    <source>
        <dbReference type="Proteomes" id="UP000565205"/>
    </source>
</evidence>
<accession>A0A850NVM4</accession>
<organism evidence="2 3">
    <name type="scientific">Endobacter medicaginis</name>
    <dbReference type="NCBI Taxonomy" id="1181271"/>
    <lineage>
        <taxon>Bacteria</taxon>
        <taxon>Pseudomonadati</taxon>
        <taxon>Pseudomonadota</taxon>
        <taxon>Alphaproteobacteria</taxon>
        <taxon>Acetobacterales</taxon>
        <taxon>Acetobacteraceae</taxon>
        <taxon>Endobacter</taxon>
    </lineage>
</organism>
<dbReference type="InterPro" id="IPR037026">
    <property type="entry name" value="Vgr_OB-fold_dom_sf"/>
</dbReference>
<gene>
    <name evidence="2" type="ORF">HUK83_18810</name>
</gene>
<sequence length="115" mass="12046">MDRFLDAIHARVAAHVNQIAQPRCATVQAFDPTNHAVRVAIQPEGLLTGWMPLGAVAVGSGTGIVAPPAIGDQVLVVPQEGDSEHWHVVSRIFSQVAMPPVSPATNKPVQSGEVG</sequence>
<dbReference type="Pfam" id="PF04717">
    <property type="entry name" value="Phage_base_V"/>
    <property type="match status" value="1"/>
</dbReference>